<sequence>MSISGIYRSVSILASIKSSCSISCTQLSFTFCMQPCPRYLDNWNIPVFHNLGGNTRLMNKFPNALYTKIH</sequence>
<dbReference type="EMBL" id="GBXM01039901">
    <property type="protein sequence ID" value="JAH68676.1"/>
    <property type="molecule type" value="Transcribed_RNA"/>
</dbReference>
<reference evidence="1" key="2">
    <citation type="journal article" date="2015" name="Fish Shellfish Immunol.">
        <title>Early steps in the European eel (Anguilla anguilla)-Vibrio vulnificus interaction in the gills: Role of the RtxA13 toxin.</title>
        <authorList>
            <person name="Callol A."/>
            <person name="Pajuelo D."/>
            <person name="Ebbesson L."/>
            <person name="Teles M."/>
            <person name="MacKenzie S."/>
            <person name="Amaro C."/>
        </authorList>
    </citation>
    <scope>NUCLEOTIDE SEQUENCE</scope>
</reference>
<organism evidence="1">
    <name type="scientific">Anguilla anguilla</name>
    <name type="common">European freshwater eel</name>
    <name type="synonym">Muraena anguilla</name>
    <dbReference type="NCBI Taxonomy" id="7936"/>
    <lineage>
        <taxon>Eukaryota</taxon>
        <taxon>Metazoa</taxon>
        <taxon>Chordata</taxon>
        <taxon>Craniata</taxon>
        <taxon>Vertebrata</taxon>
        <taxon>Euteleostomi</taxon>
        <taxon>Actinopterygii</taxon>
        <taxon>Neopterygii</taxon>
        <taxon>Teleostei</taxon>
        <taxon>Anguilliformes</taxon>
        <taxon>Anguillidae</taxon>
        <taxon>Anguilla</taxon>
    </lineage>
</organism>
<dbReference type="AlphaFoldDB" id="A0A0E9USD2"/>
<reference evidence="1" key="1">
    <citation type="submission" date="2014-11" db="EMBL/GenBank/DDBJ databases">
        <authorList>
            <person name="Amaro Gonzalez C."/>
        </authorList>
    </citation>
    <scope>NUCLEOTIDE SEQUENCE</scope>
</reference>
<name>A0A0E9USD2_ANGAN</name>
<protein>
    <submittedName>
        <fullName evidence="1">Uncharacterized protein</fullName>
    </submittedName>
</protein>
<evidence type="ECO:0000313" key="1">
    <source>
        <dbReference type="EMBL" id="JAH68676.1"/>
    </source>
</evidence>
<accession>A0A0E9USD2</accession>
<proteinExistence type="predicted"/>